<dbReference type="RefSeq" id="WP_200808057.1">
    <property type="nucleotide sequence ID" value="NZ_FYEK01000010.1"/>
</dbReference>
<sequence>MTETMRAVVKAAPGPGLTMAQRPIPTPGPGEILVNVKAASICGTDLHIYRWDPWAQGRIRPPLIIGHEFCGEVVETGPEVDGIRVGDFISAESHVVCGRCDMCRTGKGHLCRNTRILGVDRDGAFADFIVIPAENAWVNPPDLPLEVAVLLENFGNAVHTAFAVDLRARKVLVTGCGPVGLMTIAVARAIGARMIIATDISPYRLELARRMGADHVLNPQEIDVVEAIRDLAGGEVDVLLEMSGAPSAIREGFAVLKPGGQAALLGLPPGPIEFDLANMVIFKGVTVHGIVGRRLWETWYEIRGLLNSGAVDLRPVVTHRFRLEEFDQAFATMASGRSGKVMLIP</sequence>
<evidence type="ECO:0000256" key="4">
    <source>
        <dbReference type="ARBA" id="ARBA00023002"/>
    </source>
</evidence>
<keyword evidence="5 6" id="KW-0520">NAD</keyword>
<dbReference type="NCBIfam" id="NF003808">
    <property type="entry name" value="PRK05396.1"/>
    <property type="match status" value="1"/>
</dbReference>
<feature type="domain" description="Enoyl reductase (ER)" evidence="8">
    <location>
        <begin position="14"/>
        <end position="343"/>
    </location>
</feature>
<evidence type="ECO:0000256" key="3">
    <source>
        <dbReference type="ARBA" id="ARBA00022833"/>
    </source>
</evidence>
<keyword evidence="3 6" id="KW-0862">Zinc</keyword>
<evidence type="ECO:0000256" key="6">
    <source>
        <dbReference type="HAMAP-Rule" id="MF_00627"/>
    </source>
</evidence>
<organism evidence="9 10">
    <name type="scientific">Thermoflexus hugenholtzii JAD2</name>
    <dbReference type="NCBI Taxonomy" id="877466"/>
    <lineage>
        <taxon>Bacteria</taxon>
        <taxon>Bacillati</taxon>
        <taxon>Chloroflexota</taxon>
        <taxon>Thermoflexia</taxon>
        <taxon>Thermoflexales</taxon>
        <taxon>Thermoflexaceae</taxon>
        <taxon>Thermoflexus</taxon>
    </lineage>
</organism>
<feature type="binding site" evidence="6">
    <location>
        <position position="204"/>
    </location>
    <ligand>
        <name>NAD(+)</name>
        <dbReference type="ChEBI" id="CHEBI:57540"/>
    </ligand>
</feature>
<dbReference type="PROSITE" id="PS00059">
    <property type="entry name" value="ADH_ZINC"/>
    <property type="match status" value="1"/>
</dbReference>
<comment type="catalytic activity">
    <reaction evidence="6">
        <text>L-threonine + NAD(+) = (2S)-2-amino-3-oxobutanoate + NADH + H(+)</text>
        <dbReference type="Rhea" id="RHEA:13161"/>
        <dbReference type="ChEBI" id="CHEBI:15378"/>
        <dbReference type="ChEBI" id="CHEBI:57540"/>
        <dbReference type="ChEBI" id="CHEBI:57926"/>
        <dbReference type="ChEBI" id="CHEBI:57945"/>
        <dbReference type="ChEBI" id="CHEBI:78948"/>
        <dbReference type="EC" id="1.1.1.103"/>
    </reaction>
</comment>
<feature type="active site" description="Charge relay system" evidence="6">
    <location>
        <position position="47"/>
    </location>
</feature>
<dbReference type="SMART" id="SM00829">
    <property type="entry name" value="PKS_ER"/>
    <property type="match status" value="1"/>
</dbReference>
<dbReference type="Proteomes" id="UP000197025">
    <property type="component" value="Unassembled WGS sequence"/>
</dbReference>
<dbReference type="InterPro" id="IPR020843">
    <property type="entry name" value="ER"/>
</dbReference>
<evidence type="ECO:0000256" key="5">
    <source>
        <dbReference type="ARBA" id="ARBA00023027"/>
    </source>
</evidence>
<dbReference type="PANTHER" id="PTHR43401">
    <property type="entry name" value="L-THREONINE 3-DEHYDROGENASE"/>
    <property type="match status" value="1"/>
</dbReference>
<dbReference type="SUPFAM" id="SSF51735">
    <property type="entry name" value="NAD(P)-binding Rossmann-fold domains"/>
    <property type="match status" value="1"/>
</dbReference>
<dbReference type="CDD" id="cd05281">
    <property type="entry name" value="TDH"/>
    <property type="match status" value="1"/>
</dbReference>
<evidence type="ECO:0000256" key="2">
    <source>
        <dbReference type="ARBA" id="ARBA00022723"/>
    </source>
</evidence>
<dbReference type="AlphaFoldDB" id="A0A212QMH0"/>
<evidence type="ECO:0000313" key="10">
    <source>
        <dbReference type="Proteomes" id="UP000197025"/>
    </source>
</evidence>
<dbReference type="InterPro" id="IPR013149">
    <property type="entry name" value="ADH-like_C"/>
</dbReference>
<dbReference type="InterPro" id="IPR013154">
    <property type="entry name" value="ADH-like_N"/>
</dbReference>
<dbReference type="Pfam" id="PF00107">
    <property type="entry name" value="ADH_zinc_N"/>
    <property type="match status" value="1"/>
</dbReference>
<dbReference type="GO" id="GO:0005737">
    <property type="term" value="C:cytoplasm"/>
    <property type="evidence" value="ECO:0007669"/>
    <property type="project" value="UniProtKB-SubCell"/>
</dbReference>
<dbReference type="InParanoid" id="A0A212QMH0"/>
<feature type="binding site" evidence="6">
    <location>
        <position position="42"/>
    </location>
    <ligand>
        <name>Zn(2+)</name>
        <dbReference type="ChEBI" id="CHEBI:29105"/>
        <label>1</label>
        <note>catalytic</note>
    </ligand>
</feature>
<dbReference type="UniPathway" id="UPA00046">
    <property type="reaction ID" value="UER00505"/>
</dbReference>
<evidence type="ECO:0000259" key="8">
    <source>
        <dbReference type="SMART" id="SM00829"/>
    </source>
</evidence>
<comment type="subcellular location">
    <subcellularLocation>
        <location evidence="6">Cytoplasm</location>
    </subcellularLocation>
</comment>
<dbReference type="InterPro" id="IPR050129">
    <property type="entry name" value="Zn_alcohol_dh"/>
</dbReference>
<comment type="similarity">
    <text evidence="6">Belongs to the zinc-containing alcohol dehydrogenase family.</text>
</comment>
<proteinExistence type="inferred from homology"/>
<dbReference type="InterPro" id="IPR036291">
    <property type="entry name" value="NAD(P)-bd_dom_sf"/>
</dbReference>
<dbReference type="GO" id="GO:0019518">
    <property type="term" value="P:L-threonine catabolic process to glycine"/>
    <property type="evidence" value="ECO:0007669"/>
    <property type="project" value="UniProtKB-UniPathway"/>
</dbReference>
<keyword evidence="10" id="KW-1185">Reference proteome</keyword>
<keyword evidence="4 6" id="KW-0560">Oxidoreductase</keyword>
<keyword evidence="2 6" id="KW-0479">Metal-binding</keyword>
<dbReference type="NCBIfam" id="TIGR00692">
    <property type="entry name" value="tdh"/>
    <property type="match status" value="1"/>
</dbReference>
<dbReference type="HAMAP" id="MF_00627">
    <property type="entry name" value="Thr_dehydrog"/>
    <property type="match status" value="1"/>
</dbReference>
<dbReference type="FunCoup" id="A0A212QMH0">
    <property type="interactions" value="51"/>
</dbReference>
<accession>A0A212QMH0</accession>
<comment type="cofactor">
    <cofactor evidence="6">
        <name>Zn(2+)</name>
        <dbReference type="ChEBI" id="CHEBI:29105"/>
    </cofactor>
    <text evidence="6">Binds 2 Zn(2+) ions per subunit.</text>
</comment>
<reference evidence="10" key="1">
    <citation type="submission" date="2017-06" db="EMBL/GenBank/DDBJ databases">
        <authorList>
            <person name="Varghese N."/>
            <person name="Submissions S."/>
        </authorList>
    </citation>
    <scope>NUCLEOTIDE SEQUENCE [LARGE SCALE GENOMIC DNA]</scope>
    <source>
        <strain evidence="10">JAD2</strain>
    </source>
</reference>
<comment type="subunit">
    <text evidence="6">Homotetramer.</text>
</comment>
<feature type="active site" description="Charge relay system" evidence="6">
    <location>
        <position position="44"/>
    </location>
</feature>
<dbReference type="GO" id="GO:0008270">
    <property type="term" value="F:zinc ion binding"/>
    <property type="evidence" value="ECO:0007669"/>
    <property type="project" value="UniProtKB-UniRule"/>
</dbReference>
<feature type="binding site" evidence="6">
    <location>
        <position position="97"/>
    </location>
    <ligand>
        <name>Zn(2+)</name>
        <dbReference type="ChEBI" id="CHEBI:29105"/>
        <label>2</label>
    </ligand>
</feature>
<feature type="binding site" evidence="6">
    <location>
        <position position="179"/>
    </location>
    <ligand>
        <name>NAD(+)</name>
        <dbReference type="ChEBI" id="CHEBI:57540"/>
    </ligand>
</feature>
<feature type="site" description="Important for catalytic activity for the proton relay mechanism but does not participate directly in the coordination of zinc atom" evidence="6">
    <location>
        <position position="152"/>
    </location>
</feature>
<feature type="binding site" evidence="6">
    <location>
        <position position="199"/>
    </location>
    <ligand>
        <name>NAD(+)</name>
        <dbReference type="ChEBI" id="CHEBI:57540"/>
    </ligand>
</feature>
<evidence type="ECO:0000256" key="1">
    <source>
        <dbReference type="ARBA" id="ARBA00022490"/>
    </source>
</evidence>
<name>A0A212QMH0_9CHLR</name>
<evidence type="ECO:0000313" key="9">
    <source>
        <dbReference type="EMBL" id="SNB60431.1"/>
    </source>
</evidence>
<dbReference type="EMBL" id="FYEK01000010">
    <property type="protein sequence ID" value="SNB60431.1"/>
    <property type="molecule type" value="Genomic_DNA"/>
</dbReference>
<dbReference type="GO" id="GO:0008743">
    <property type="term" value="F:L-threonine 3-dehydrogenase activity"/>
    <property type="evidence" value="ECO:0007669"/>
    <property type="project" value="UniProtKB-UniRule"/>
</dbReference>
<dbReference type="Gene3D" id="3.40.50.720">
    <property type="entry name" value="NAD(P)-binding Rossmann-like Domain"/>
    <property type="match status" value="1"/>
</dbReference>
<comment type="pathway">
    <text evidence="6">Amino-acid degradation; L-threonine degradation via oxydo-reductase pathway; glycine from L-threonine: step 1/2.</text>
</comment>
<dbReference type="PANTHER" id="PTHR43401:SF2">
    <property type="entry name" value="L-THREONINE 3-DEHYDROGENASE"/>
    <property type="match status" value="1"/>
</dbReference>
<dbReference type="InterPro" id="IPR011032">
    <property type="entry name" value="GroES-like_sf"/>
</dbReference>
<feature type="binding site" evidence="6">
    <location>
        <position position="103"/>
    </location>
    <ligand>
        <name>Zn(2+)</name>
        <dbReference type="ChEBI" id="CHEBI:29105"/>
        <label>2</label>
    </ligand>
</feature>
<evidence type="ECO:0000256" key="7">
    <source>
        <dbReference type="NCBIfam" id="TIGR00692"/>
    </source>
</evidence>
<dbReference type="Gene3D" id="3.90.180.10">
    <property type="entry name" value="Medium-chain alcohol dehydrogenases, catalytic domain"/>
    <property type="match status" value="1"/>
</dbReference>
<dbReference type="EC" id="1.1.1.103" evidence="6 7"/>
<keyword evidence="1 6" id="KW-0963">Cytoplasm</keyword>
<feature type="binding site" evidence="6">
    <location>
        <position position="67"/>
    </location>
    <ligand>
        <name>Zn(2+)</name>
        <dbReference type="ChEBI" id="CHEBI:29105"/>
        <label>1</label>
        <note>catalytic</note>
    </ligand>
</feature>
<feature type="binding site" evidence="6">
    <location>
        <position position="100"/>
    </location>
    <ligand>
        <name>Zn(2+)</name>
        <dbReference type="ChEBI" id="CHEBI:29105"/>
        <label>2</label>
    </ligand>
</feature>
<dbReference type="InterPro" id="IPR002328">
    <property type="entry name" value="ADH_Zn_CS"/>
</dbReference>
<comment type="function">
    <text evidence="6">Catalyzes the NAD(+)-dependent oxidation of L-threonine to 2-amino-3-ketobutyrate.</text>
</comment>
<feature type="binding site" evidence="6">
    <location>
        <begin position="265"/>
        <end position="267"/>
    </location>
    <ligand>
        <name>NAD(+)</name>
        <dbReference type="ChEBI" id="CHEBI:57540"/>
    </ligand>
</feature>
<comment type="caution">
    <text evidence="6">Lacks conserved residue(s) required for the propagation of feature annotation.</text>
</comment>
<feature type="binding site" evidence="6">
    <location>
        <position position="111"/>
    </location>
    <ligand>
        <name>Zn(2+)</name>
        <dbReference type="ChEBI" id="CHEBI:29105"/>
        <label>2</label>
    </ligand>
</feature>
<feature type="binding site" evidence="6">
    <location>
        <position position="68"/>
    </location>
    <ligand>
        <name>Zn(2+)</name>
        <dbReference type="ChEBI" id="CHEBI:29105"/>
        <label>1</label>
        <note>catalytic</note>
    </ligand>
</feature>
<dbReference type="Pfam" id="PF08240">
    <property type="entry name" value="ADH_N"/>
    <property type="match status" value="1"/>
</dbReference>
<dbReference type="SUPFAM" id="SSF50129">
    <property type="entry name" value="GroES-like"/>
    <property type="match status" value="1"/>
</dbReference>
<dbReference type="InterPro" id="IPR004627">
    <property type="entry name" value="L-Threonine_3-DHase"/>
</dbReference>
<gene>
    <name evidence="6" type="primary">tdh</name>
    <name evidence="9" type="ORF">SAMN02746019_00025250</name>
</gene>
<protein>
    <recommendedName>
        <fullName evidence="6 7">L-threonine 3-dehydrogenase</fullName>
        <shortName evidence="6">TDH</shortName>
        <ecNumber evidence="6 7">1.1.1.103</ecNumber>
    </recommendedName>
</protein>